<evidence type="ECO:0000256" key="3">
    <source>
        <dbReference type="SAM" id="SignalP"/>
    </source>
</evidence>
<evidence type="ECO:0000313" key="5">
    <source>
        <dbReference type="EMBL" id="AXK35552.1"/>
    </source>
</evidence>
<gene>
    <name evidence="5" type="ORF">DVA86_25810</name>
</gene>
<evidence type="ECO:0000256" key="2">
    <source>
        <dbReference type="SAM" id="Phobius"/>
    </source>
</evidence>
<evidence type="ECO:0000256" key="1">
    <source>
        <dbReference type="SAM" id="MobiDB-lite"/>
    </source>
</evidence>
<dbReference type="RefSeq" id="WP_208881787.1">
    <property type="nucleotide sequence ID" value="NZ_CP031320.1"/>
</dbReference>
<feature type="domain" description="Htaa" evidence="4">
    <location>
        <begin position="39"/>
        <end position="205"/>
    </location>
</feature>
<feature type="chain" id="PRO_5017064176" evidence="3">
    <location>
        <begin position="32"/>
        <end position="495"/>
    </location>
</feature>
<keyword evidence="2" id="KW-0812">Transmembrane</keyword>
<name>A0A345XV86_9ACTN</name>
<dbReference type="KEGG" id="sarm:DVA86_25810"/>
<feature type="region of interest" description="Disordered" evidence="1">
    <location>
        <begin position="210"/>
        <end position="236"/>
    </location>
</feature>
<dbReference type="Pfam" id="PF04213">
    <property type="entry name" value="HtaA"/>
    <property type="match status" value="2"/>
</dbReference>
<protein>
    <submittedName>
        <fullName evidence="5">Htaa domain protein</fullName>
    </submittedName>
</protein>
<accession>A0A345XV86</accession>
<sequence length="495" mass="50024">MSAFRTLRVLAAALPAAVLAVALLPADGARAADRTVAGGRLDWSVKASFQRYVTGPVAEGGWTLRGGASTAGESQFRFHSASGSYDPADGALQAGFRGGVRFTGHPKPDGTKELDLTISNPTVRVTAGGSGSLRADLRSRAKGSGKVTESRQVPLASLDLSGVDMRGGGTPLTLANVPAKLTAEGAESFAGYYPAGTALDPVSLSADVRAAGGAGRTPGGAGDDEGGASGSPRQAAVRGKFTDAAVDWGVRRTFREYVTGPVARGRWQLSGGARDGGAAYRFPAGTGRYDLAKGELDAEFGGTVRFTGKHLDTALSGVSVRVRDRSGTLSADGTPLVTFPVKALKPGAARDGLLRVTEAPAELTADGAEFFGGVYAKGTDMAPVSLAVALTEDAELPALPDIGTAPSASASPSASVSARPAAADPDAGTAETAASGSGAALPVALTAASLAVLGGVFWYLRGRRHVRTAAAVPTSVTHPDPDRDSAANSKEQQPE</sequence>
<feature type="signal peptide" evidence="3">
    <location>
        <begin position="1"/>
        <end position="31"/>
    </location>
</feature>
<evidence type="ECO:0000313" key="6">
    <source>
        <dbReference type="Proteomes" id="UP000254425"/>
    </source>
</evidence>
<dbReference type="AlphaFoldDB" id="A0A345XV86"/>
<feature type="compositionally biased region" description="Gly residues" evidence="1">
    <location>
        <begin position="212"/>
        <end position="221"/>
    </location>
</feature>
<feature type="compositionally biased region" description="Low complexity" evidence="1">
    <location>
        <begin position="405"/>
        <end position="433"/>
    </location>
</feature>
<dbReference type="Proteomes" id="UP000254425">
    <property type="component" value="Chromosome"/>
</dbReference>
<keyword evidence="2" id="KW-0472">Membrane</keyword>
<feature type="compositionally biased region" description="Polar residues" evidence="1">
    <location>
        <begin position="486"/>
        <end position="495"/>
    </location>
</feature>
<feature type="region of interest" description="Disordered" evidence="1">
    <location>
        <begin position="401"/>
        <end position="433"/>
    </location>
</feature>
<keyword evidence="2" id="KW-1133">Transmembrane helix</keyword>
<keyword evidence="3" id="KW-0732">Signal</keyword>
<evidence type="ECO:0000259" key="4">
    <source>
        <dbReference type="Pfam" id="PF04213"/>
    </source>
</evidence>
<feature type="domain" description="Htaa" evidence="4">
    <location>
        <begin position="244"/>
        <end position="386"/>
    </location>
</feature>
<keyword evidence="6" id="KW-1185">Reference proteome</keyword>
<dbReference type="InterPro" id="IPR007331">
    <property type="entry name" value="Htaa"/>
</dbReference>
<feature type="region of interest" description="Disordered" evidence="1">
    <location>
        <begin position="471"/>
        <end position="495"/>
    </location>
</feature>
<proteinExistence type="predicted"/>
<organism evidence="5 6">
    <name type="scientific">Streptomyces armeniacus</name>
    <dbReference type="NCBI Taxonomy" id="83291"/>
    <lineage>
        <taxon>Bacteria</taxon>
        <taxon>Bacillati</taxon>
        <taxon>Actinomycetota</taxon>
        <taxon>Actinomycetes</taxon>
        <taxon>Kitasatosporales</taxon>
        <taxon>Streptomycetaceae</taxon>
        <taxon>Streptomyces</taxon>
    </lineage>
</organism>
<dbReference type="EMBL" id="CP031320">
    <property type="protein sequence ID" value="AXK35552.1"/>
    <property type="molecule type" value="Genomic_DNA"/>
</dbReference>
<reference evidence="5 6" key="1">
    <citation type="submission" date="2018-07" db="EMBL/GenBank/DDBJ databases">
        <title>Draft genome of the type strain Streptomyces armeniacus ATCC 15676.</title>
        <authorList>
            <person name="Labana P."/>
            <person name="Gosse J.T."/>
            <person name="Boddy C.N."/>
        </authorList>
    </citation>
    <scope>NUCLEOTIDE SEQUENCE [LARGE SCALE GENOMIC DNA]</scope>
    <source>
        <strain evidence="5 6">ATCC 15676</strain>
    </source>
</reference>
<feature type="transmembrane region" description="Helical" evidence="2">
    <location>
        <begin position="439"/>
        <end position="460"/>
    </location>
</feature>